<comment type="caution">
    <text evidence="2">The sequence shown here is derived from an EMBL/GenBank/DDBJ whole genome shotgun (WGS) entry which is preliminary data.</text>
</comment>
<sequence length="130" mass="13283">MQPTTAVRAVMATALAGMGGLHFVPSAGRGMAAIVPPAMRDRPLSARQLVLLTGACELAGAAGLLVPATRRAAGTALLAFYVAVFPANAYAARHPDRFGPIAVPFWPRLAGQVGIAALTAYAAFGGRVSR</sequence>
<name>A0ABP8ZC38_9MICO</name>
<feature type="transmembrane region" description="Helical" evidence="1">
    <location>
        <begin position="48"/>
        <end position="66"/>
    </location>
</feature>
<dbReference type="PANTHER" id="PTHR36974">
    <property type="entry name" value="MEMBRANE PROTEIN-RELATED"/>
    <property type="match status" value="1"/>
</dbReference>
<feature type="transmembrane region" description="Helical" evidence="1">
    <location>
        <begin position="73"/>
        <end position="93"/>
    </location>
</feature>
<gene>
    <name evidence="2" type="ORF">GCM10025783_26390</name>
</gene>
<reference evidence="3" key="1">
    <citation type="journal article" date="2019" name="Int. J. Syst. Evol. Microbiol.">
        <title>The Global Catalogue of Microorganisms (GCM) 10K type strain sequencing project: providing services to taxonomists for standard genome sequencing and annotation.</title>
        <authorList>
            <consortium name="The Broad Institute Genomics Platform"/>
            <consortium name="The Broad Institute Genome Sequencing Center for Infectious Disease"/>
            <person name="Wu L."/>
            <person name="Ma J."/>
        </authorList>
    </citation>
    <scope>NUCLEOTIDE SEQUENCE [LARGE SCALE GENOMIC DNA]</scope>
    <source>
        <strain evidence="3">JCM 19015</strain>
    </source>
</reference>
<protein>
    <submittedName>
        <fullName evidence="2">DoxX family protein</fullName>
    </submittedName>
</protein>
<evidence type="ECO:0000256" key="1">
    <source>
        <dbReference type="SAM" id="Phobius"/>
    </source>
</evidence>
<keyword evidence="3" id="KW-1185">Reference proteome</keyword>
<dbReference type="EMBL" id="BAABLP010000006">
    <property type="protein sequence ID" value="GAA4752378.1"/>
    <property type="molecule type" value="Genomic_DNA"/>
</dbReference>
<dbReference type="RefSeq" id="WP_345482095.1">
    <property type="nucleotide sequence ID" value="NZ_BAABLP010000006.1"/>
</dbReference>
<feature type="transmembrane region" description="Helical" evidence="1">
    <location>
        <begin position="105"/>
        <end position="124"/>
    </location>
</feature>
<evidence type="ECO:0000313" key="3">
    <source>
        <dbReference type="Proteomes" id="UP001500121"/>
    </source>
</evidence>
<keyword evidence="1" id="KW-0472">Membrane</keyword>
<accession>A0ABP8ZC38</accession>
<keyword evidence="1" id="KW-0812">Transmembrane</keyword>
<proteinExistence type="predicted"/>
<organism evidence="2 3">
    <name type="scientific">Amnibacterium soli</name>
    <dbReference type="NCBI Taxonomy" id="1282736"/>
    <lineage>
        <taxon>Bacteria</taxon>
        <taxon>Bacillati</taxon>
        <taxon>Actinomycetota</taxon>
        <taxon>Actinomycetes</taxon>
        <taxon>Micrococcales</taxon>
        <taxon>Microbacteriaceae</taxon>
        <taxon>Amnibacterium</taxon>
    </lineage>
</organism>
<keyword evidence="1" id="KW-1133">Transmembrane helix</keyword>
<dbReference type="PANTHER" id="PTHR36974:SF1">
    <property type="entry name" value="DOXX FAMILY MEMBRANE PROTEIN"/>
    <property type="match status" value="1"/>
</dbReference>
<dbReference type="Proteomes" id="UP001500121">
    <property type="component" value="Unassembled WGS sequence"/>
</dbReference>
<evidence type="ECO:0000313" key="2">
    <source>
        <dbReference type="EMBL" id="GAA4752378.1"/>
    </source>
</evidence>